<sequence length="262" mass="29831">MASHFNLVMLFVLTLNLYPILILSATEPFSSQAYTYPYSQAKDSPPSLPLSLIPTPLPPSHQHIPDHYVPPVDPLPVNENYTQFKCPIRQCDPGIVCRNMFGNVQCVSQYDAFLLISFKKTNQWKMNGDCFCKYDGLITNLNSIKTTTFSVKVNWIDRLLHPSNSSHWGFQIHQEDDPSEQILHLPEESVLDQIPHPFGFIIQCPEGGWVPSIIFKTVEFTTIPPIISLSKSIKDMLNIGSLNFNDEREYTEDFHQQGGLVY</sequence>
<accession>F4PUA0</accession>
<dbReference type="AlphaFoldDB" id="F4PUA0"/>
<dbReference type="Proteomes" id="UP000007797">
    <property type="component" value="Unassembled WGS sequence"/>
</dbReference>
<keyword evidence="3" id="KW-1185">Reference proteome</keyword>
<dbReference type="GeneID" id="14873464"/>
<proteinExistence type="predicted"/>
<protein>
    <submittedName>
        <fullName evidence="2">Uncharacterized protein</fullName>
    </submittedName>
</protein>
<reference evidence="3" key="1">
    <citation type="journal article" date="2011" name="Genome Res.">
        <title>Phylogeny-wide analysis of social amoeba genomes highlights ancient origins for complex intercellular communication.</title>
        <authorList>
            <person name="Heidel A.J."/>
            <person name="Lawal H.M."/>
            <person name="Felder M."/>
            <person name="Schilde C."/>
            <person name="Helps N.R."/>
            <person name="Tunggal B."/>
            <person name="Rivero F."/>
            <person name="John U."/>
            <person name="Schleicher M."/>
            <person name="Eichinger L."/>
            <person name="Platzer M."/>
            <person name="Noegel A.A."/>
            <person name="Schaap P."/>
            <person name="Gloeckner G."/>
        </authorList>
    </citation>
    <scope>NUCLEOTIDE SEQUENCE [LARGE SCALE GENOMIC DNA]</scope>
    <source>
        <strain evidence="3">SH3</strain>
    </source>
</reference>
<organism evidence="2 3">
    <name type="scientific">Cavenderia fasciculata</name>
    <name type="common">Slime mold</name>
    <name type="synonym">Dictyostelium fasciculatum</name>
    <dbReference type="NCBI Taxonomy" id="261658"/>
    <lineage>
        <taxon>Eukaryota</taxon>
        <taxon>Amoebozoa</taxon>
        <taxon>Evosea</taxon>
        <taxon>Eumycetozoa</taxon>
        <taxon>Dictyostelia</taxon>
        <taxon>Acytosteliales</taxon>
        <taxon>Cavenderiaceae</taxon>
        <taxon>Cavenderia</taxon>
    </lineage>
</organism>
<name>F4PUA0_CACFS</name>
<dbReference type="EMBL" id="GL883010">
    <property type="protein sequence ID" value="EGG21815.1"/>
    <property type="molecule type" value="Genomic_DNA"/>
</dbReference>
<evidence type="ECO:0000313" key="3">
    <source>
        <dbReference type="Proteomes" id="UP000007797"/>
    </source>
</evidence>
<evidence type="ECO:0000313" key="2">
    <source>
        <dbReference type="EMBL" id="EGG21815.1"/>
    </source>
</evidence>
<feature type="chain" id="PRO_5003319607" evidence="1">
    <location>
        <begin position="25"/>
        <end position="262"/>
    </location>
</feature>
<feature type="signal peptide" evidence="1">
    <location>
        <begin position="1"/>
        <end position="24"/>
    </location>
</feature>
<dbReference type="KEGG" id="dfa:DFA_01701"/>
<gene>
    <name evidence="2" type="ORF">DFA_01701</name>
</gene>
<keyword evidence="1" id="KW-0732">Signal</keyword>
<dbReference type="RefSeq" id="XP_004359665.1">
    <property type="nucleotide sequence ID" value="XM_004359608.1"/>
</dbReference>
<dbReference type="OrthoDB" id="10649775at2759"/>
<evidence type="ECO:0000256" key="1">
    <source>
        <dbReference type="SAM" id="SignalP"/>
    </source>
</evidence>